<comment type="caution">
    <text evidence="1">The sequence shown here is derived from an EMBL/GenBank/DDBJ whole genome shotgun (WGS) entry which is preliminary data.</text>
</comment>
<name>A0ABR2JVM8_9EUKA</name>
<gene>
    <name evidence="1" type="ORF">M9Y10_045587</name>
</gene>
<reference evidence="1 2" key="1">
    <citation type="submission" date="2024-04" db="EMBL/GenBank/DDBJ databases">
        <title>Tritrichomonas musculus Genome.</title>
        <authorList>
            <person name="Alves-Ferreira E."/>
            <person name="Grigg M."/>
            <person name="Lorenzi H."/>
            <person name="Galac M."/>
        </authorList>
    </citation>
    <scope>NUCLEOTIDE SEQUENCE [LARGE SCALE GENOMIC DNA]</scope>
    <source>
        <strain evidence="1 2">EAF2021</strain>
    </source>
</reference>
<proteinExistence type="predicted"/>
<evidence type="ECO:0000313" key="1">
    <source>
        <dbReference type="EMBL" id="KAK8882941.1"/>
    </source>
</evidence>
<dbReference type="Proteomes" id="UP001470230">
    <property type="component" value="Unassembled WGS sequence"/>
</dbReference>
<accession>A0ABR2JVM8</accession>
<organism evidence="1 2">
    <name type="scientific">Tritrichomonas musculus</name>
    <dbReference type="NCBI Taxonomy" id="1915356"/>
    <lineage>
        <taxon>Eukaryota</taxon>
        <taxon>Metamonada</taxon>
        <taxon>Parabasalia</taxon>
        <taxon>Tritrichomonadida</taxon>
        <taxon>Tritrichomonadidae</taxon>
        <taxon>Tritrichomonas</taxon>
    </lineage>
</organism>
<keyword evidence="2" id="KW-1185">Reference proteome</keyword>
<evidence type="ECO:0000313" key="2">
    <source>
        <dbReference type="Proteomes" id="UP001470230"/>
    </source>
</evidence>
<protein>
    <submittedName>
        <fullName evidence="1">Uncharacterized protein</fullName>
    </submittedName>
</protein>
<dbReference type="EMBL" id="JAPFFF010000009">
    <property type="protein sequence ID" value="KAK8882941.1"/>
    <property type="molecule type" value="Genomic_DNA"/>
</dbReference>
<sequence length="341" mass="38009">MKQQYSLNLTHVYKPSDSLVIKSEYDAKITELESMKIKYECSPIELQVEKSGTSAYYIRIPDDETENIIIANGVDLVAVRSSTDISGHYTYFTKMGTGFLLHNDSNDNYHLIITKDTSSVAKYSITGGRSYLDSSWTVTSANTFEDIEYTSTNVPSMKYIKSLDDKYVTKDGDSTINGNLTVTGTVTSNGSNTVTHYCPIEAGEEISDFKVGKPVFLSGHVYKRIETKHDESNGKPIYEWISTTVNDRQDCICSVIIDGTYKDFVGVIVSVDDVNGCITFASHGDVLFYVDDANLYQIGDVLLYDGKILDENYALTLKIQQSIIGKVMAKINEHTLAIFMN</sequence>